<sequence>MKSQLAVTCLLIAMGICIQDQYPQQMKAKAESRRVLCSKQIGIPFGTDNMTDLQWEKFGQCIRESLS</sequence>
<dbReference type="AlphaFoldDB" id="A2C8E8"/>
<dbReference type="KEGG" id="pmf:P9303_10091"/>
<accession>A2C8E8</accession>
<proteinExistence type="predicted"/>
<dbReference type="STRING" id="59922.P9303_10091"/>
<dbReference type="Proteomes" id="UP000002274">
    <property type="component" value="Chromosome"/>
</dbReference>
<dbReference type="EMBL" id="CP000554">
    <property type="protein sequence ID" value="ABM77758.1"/>
    <property type="molecule type" value="Genomic_DNA"/>
</dbReference>
<organism evidence="1 2">
    <name type="scientific">Prochlorococcus marinus (strain MIT 9303)</name>
    <dbReference type="NCBI Taxonomy" id="59922"/>
    <lineage>
        <taxon>Bacteria</taxon>
        <taxon>Bacillati</taxon>
        <taxon>Cyanobacteriota</taxon>
        <taxon>Cyanophyceae</taxon>
        <taxon>Synechococcales</taxon>
        <taxon>Prochlorococcaceae</taxon>
        <taxon>Prochlorococcus</taxon>
    </lineage>
</organism>
<dbReference type="HOGENOM" id="CLU_2808969_0_0_3"/>
<reference evidence="1 2" key="1">
    <citation type="journal article" date="2007" name="PLoS Genet.">
        <title>Patterns and implications of gene gain and loss in the evolution of Prochlorococcus.</title>
        <authorList>
            <person name="Kettler G.C."/>
            <person name="Martiny A.C."/>
            <person name="Huang K."/>
            <person name="Zucker J."/>
            <person name="Coleman M.L."/>
            <person name="Rodrigue S."/>
            <person name="Chen F."/>
            <person name="Lapidus A."/>
            <person name="Ferriera S."/>
            <person name="Johnson J."/>
            <person name="Steglich C."/>
            <person name="Church G.M."/>
            <person name="Richardson P."/>
            <person name="Chisholm S.W."/>
        </authorList>
    </citation>
    <scope>NUCLEOTIDE SEQUENCE [LARGE SCALE GENOMIC DNA]</scope>
    <source>
        <strain evidence="1 2">MIT 9303</strain>
    </source>
</reference>
<dbReference type="BioCyc" id="PMAR59922:G1G80-914-MONOMER"/>
<gene>
    <name evidence="1" type="ordered locus">P9303_10091</name>
</gene>
<name>A2C8E8_PROM3</name>
<evidence type="ECO:0000313" key="1">
    <source>
        <dbReference type="EMBL" id="ABM77758.1"/>
    </source>
</evidence>
<evidence type="ECO:0000313" key="2">
    <source>
        <dbReference type="Proteomes" id="UP000002274"/>
    </source>
</evidence>
<protein>
    <submittedName>
        <fullName evidence="1">Uncharacterized protein</fullName>
    </submittedName>
</protein>